<dbReference type="PANTHER" id="PTHR30069:SF29">
    <property type="entry name" value="HEMOGLOBIN AND HEMOGLOBIN-HAPTOGLOBIN-BINDING PROTEIN 1-RELATED"/>
    <property type="match status" value="1"/>
</dbReference>
<dbReference type="Pfam" id="PF13715">
    <property type="entry name" value="CarbopepD_reg_2"/>
    <property type="match status" value="1"/>
</dbReference>
<dbReference type="InterPro" id="IPR037066">
    <property type="entry name" value="Plug_dom_sf"/>
</dbReference>
<keyword evidence="9 12" id="KW-0472">Membrane</keyword>
<dbReference type="InterPro" id="IPR012910">
    <property type="entry name" value="Plug_dom"/>
</dbReference>
<keyword evidence="5 12" id="KW-0812">Transmembrane</keyword>
<dbReference type="Gene3D" id="2.170.130.10">
    <property type="entry name" value="TonB-dependent receptor, plug domain"/>
    <property type="match status" value="1"/>
</dbReference>
<dbReference type="NCBIfam" id="TIGR04056">
    <property type="entry name" value="OMP_RagA_SusC"/>
    <property type="match status" value="1"/>
</dbReference>
<keyword evidence="10" id="KW-0675">Receptor</keyword>
<evidence type="ECO:0000256" key="6">
    <source>
        <dbReference type="ARBA" id="ARBA00022729"/>
    </source>
</evidence>
<dbReference type="SUPFAM" id="SSF56935">
    <property type="entry name" value="Porins"/>
    <property type="match status" value="1"/>
</dbReference>
<keyword evidence="6" id="KW-0732">Signal</keyword>
<evidence type="ECO:0000256" key="8">
    <source>
        <dbReference type="ARBA" id="ARBA00023077"/>
    </source>
</evidence>
<sequence>MGQTKINIDVKGISIEEFFKEIQGSSDYMFFYKDDVLNTNKKVSIKLNEANIIKVLDKAFSKTNLSYKVDGKQVIVKKTKQKPTIALINNQVKQEKVVTGLVVESEGFTLPGVSVHVKGTSTGTETDFDGKYSIKVPAGAVLEFSYIGMIKQTVTVGDKTVIDIKMEESTASLEEVVIVGYGSLKKEELTGSVAVMKGTELEQAPTSSFEQSLRGGVAGIQASALDGAPGSNTEIRIRGIGSINASSEPLYVIDGIPIQAGSQSTNDNDGASSNVMASINPNDIESISILKDAASTAIYGSRGANGVILITTKQGKTGKATIELKTLTGFNSQASKNILKPLNAAQYKELYIEGYVNLGLTEAEAQTQLDNYYTQQIDPSTGEATDTNWLDAITRTGVTQSYDLSIRGATEKVKYFMSGGFMEQGSYIIGYDFSRFSGRTNLEYKASKYLTISNNISIANITSTTAPDAGSWNNPFKSTLELSPLIPIYDEEGLYNADHLAYFPIGSNPVGSLSGDDLWETKTSRIIDNLAFTVTPIKNLIFRSQWNFDILSVNESTYYNRRYGTGYDTNGYAYEANTTNKTWVGTQTLDYSLTLNDSHNLNFLAGYEAQQTVRESFSASGSDFPNDVVKTLSTAAAEYAVSGTKTEYTFNSMFLRANYNFNHKYYLSSSVRRDGSSRFGADNRYGTFYSVGASWNMFKEKFINNISFIDVLKLRTSYGLTGNAAIGNFASLGLYGYGDDYDGSPGGTPQQLENPELTWETQENFNIGLDFGLFGKINGTVEYFDRQSSDLILDVPISPTTGFTELTQNFGSMSNKGLEITLNANIINNKDFRWSVGFNTTFIKNEITDLDEDYTSGAFRRQVGQDFQSFYMYGWAGVDQTNGDVQYFTDASETTITNDIGDAERYLSGKSATPDFYGGFNTSFSYKGFSLNAGFMYSSGNYLFDSRAKGSLGDGRLTPRSTATYVYENRWVEGKTDALFPKFQWGGQSGSNQGNVTRWLYDGSFIRLKDLTLAYDVPEKVASLLHLSSARIYARGTNLLTFTKDKDLYIDPEQSISGSYNGLTPAMKTISVGLDIKL</sequence>
<evidence type="ECO:0000313" key="16">
    <source>
        <dbReference type="Proteomes" id="UP000232721"/>
    </source>
</evidence>
<dbReference type="NCBIfam" id="TIGR04057">
    <property type="entry name" value="SusC_RagA_signa"/>
    <property type="match status" value="1"/>
</dbReference>
<keyword evidence="11 12" id="KW-0998">Cell outer membrane</keyword>
<evidence type="ECO:0000256" key="4">
    <source>
        <dbReference type="ARBA" id="ARBA00022496"/>
    </source>
</evidence>
<dbReference type="InterPro" id="IPR023997">
    <property type="entry name" value="TonB-dep_OMP_SusC/RagA_CS"/>
</dbReference>
<organism evidence="15 16">
    <name type="scientific">Polaribacter sejongensis</name>
    <dbReference type="NCBI Taxonomy" id="985043"/>
    <lineage>
        <taxon>Bacteria</taxon>
        <taxon>Pseudomonadati</taxon>
        <taxon>Bacteroidota</taxon>
        <taxon>Flavobacteriia</taxon>
        <taxon>Flavobacteriales</taxon>
        <taxon>Flavobacteriaceae</taxon>
    </lineage>
</organism>
<keyword evidence="3 12" id="KW-1134">Transmembrane beta strand</keyword>
<evidence type="ECO:0000256" key="1">
    <source>
        <dbReference type="ARBA" id="ARBA00004571"/>
    </source>
</evidence>
<dbReference type="SUPFAM" id="SSF49464">
    <property type="entry name" value="Carboxypeptidase regulatory domain-like"/>
    <property type="match status" value="1"/>
</dbReference>
<dbReference type="Gene3D" id="2.40.170.20">
    <property type="entry name" value="TonB-dependent receptor, beta-barrel domain"/>
    <property type="match status" value="1"/>
</dbReference>
<dbReference type="Gene3D" id="2.60.40.1120">
    <property type="entry name" value="Carboxypeptidase-like, regulatory domain"/>
    <property type="match status" value="1"/>
</dbReference>
<dbReference type="Pfam" id="PF07660">
    <property type="entry name" value="STN"/>
    <property type="match status" value="1"/>
</dbReference>
<keyword evidence="2 12" id="KW-0813">Transport</keyword>
<evidence type="ECO:0000256" key="12">
    <source>
        <dbReference type="PROSITE-ProRule" id="PRU01360"/>
    </source>
</evidence>
<comment type="subcellular location">
    <subcellularLocation>
        <location evidence="1 12">Cell outer membrane</location>
        <topology evidence="1 12">Multi-pass membrane protein</topology>
    </subcellularLocation>
</comment>
<keyword evidence="7" id="KW-0408">Iron</keyword>
<gene>
    <name evidence="15" type="ORF">BTO15_02485</name>
</gene>
<dbReference type="PANTHER" id="PTHR30069">
    <property type="entry name" value="TONB-DEPENDENT OUTER MEMBRANE RECEPTOR"/>
    <property type="match status" value="1"/>
</dbReference>
<evidence type="ECO:0000256" key="13">
    <source>
        <dbReference type="RuleBase" id="RU003357"/>
    </source>
</evidence>
<evidence type="ECO:0000256" key="7">
    <source>
        <dbReference type="ARBA" id="ARBA00023004"/>
    </source>
</evidence>
<dbReference type="InterPro" id="IPR023996">
    <property type="entry name" value="TonB-dep_OMP_SusC/RagA"/>
</dbReference>
<dbReference type="InterPro" id="IPR008969">
    <property type="entry name" value="CarboxyPept-like_regulatory"/>
</dbReference>
<evidence type="ECO:0000256" key="5">
    <source>
        <dbReference type="ARBA" id="ARBA00022692"/>
    </source>
</evidence>
<keyword evidence="8 13" id="KW-0798">TonB box</keyword>
<protein>
    <recommendedName>
        <fullName evidence="14">Secretin/TonB short N-terminal domain-containing protein</fullName>
    </recommendedName>
</protein>
<dbReference type="Pfam" id="PF00593">
    <property type="entry name" value="TonB_dep_Rec_b-barrel"/>
    <property type="match status" value="1"/>
</dbReference>
<evidence type="ECO:0000256" key="11">
    <source>
        <dbReference type="ARBA" id="ARBA00023237"/>
    </source>
</evidence>
<evidence type="ECO:0000313" key="15">
    <source>
        <dbReference type="EMBL" id="AUC21051.1"/>
    </source>
</evidence>
<evidence type="ECO:0000259" key="14">
    <source>
        <dbReference type="SMART" id="SM00965"/>
    </source>
</evidence>
<name>A0ABM6PWD0_9FLAO</name>
<proteinExistence type="inferred from homology"/>
<reference evidence="15 16" key="1">
    <citation type="submission" date="2017-02" db="EMBL/GenBank/DDBJ databases">
        <title>Trade-off between light-utilization and light-protection in marine flavobacteria.</title>
        <authorList>
            <person name="Kumagai Y."/>
            <person name="Yoshizawa S."/>
            <person name="Kogure K."/>
            <person name="Iwasaki W."/>
        </authorList>
    </citation>
    <scope>NUCLEOTIDE SEQUENCE [LARGE SCALE GENOMIC DNA]</scope>
    <source>
        <strain evidence="15 16">KCTC 23670</strain>
    </source>
</reference>
<evidence type="ECO:0000256" key="3">
    <source>
        <dbReference type="ARBA" id="ARBA00022452"/>
    </source>
</evidence>
<keyword evidence="4" id="KW-0410">Iron transport</keyword>
<evidence type="ECO:0000256" key="2">
    <source>
        <dbReference type="ARBA" id="ARBA00022448"/>
    </source>
</evidence>
<comment type="similarity">
    <text evidence="12 13">Belongs to the TonB-dependent receptor family.</text>
</comment>
<evidence type="ECO:0000256" key="9">
    <source>
        <dbReference type="ARBA" id="ARBA00023136"/>
    </source>
</evidence>
<evidence type="ECO:0000256" key="10">
    <source>
        <dbReference type="ARBA" id="ARBA00023170"/>
    </source>
</evidence>
<dbReference type="Proteomes" id="UP000232721">
    <property type="component" value="Chromosome"/>
</dbReference>
<dbReference type="EMBL" id="CP019336">
    <property type="protein sequence ID" value="AUC21051.1"/>
    <property type="molecule type" value="Genomic_DNA"/>
</dbReference>
<keyword evidence="16" id="KW-1185">Reference proteome</keyword>
<dbReference type="InterPro" id="IPR011662">
    <property type="entry name" value="Secretin/TonB_short_N"/>
</dbReference>
<accession>A0ABM6PWD0</accession>
<dbReference type="InterPro" id="IPR036942">
    <property type="entry name" value="Beta-barrel_TonB_sf"/>
</dbReference>
<feature type="domain" description="Secretin/TonB short N-terminal" evidence="14">
    <location>
        <begin position="28"/>
        <end position="79"/>
    </location>
</feature>
<dbReference type="Pfam" id="PF07715">
    <property type="entry name" value="Plug"/>
    <property type="match status" value="1"/>
</dbReference>
<dbReference type="SMART" id="SM00965">
    <property type="entry name" value="STN"/>
    <property type="match status" value="1"/>
</dbReference>
<dbReference type="InterPro" id="IPR039426">
    <property type="entry name" value="TonB-dep_rcpt-like"/>
</dbReference>
<dbReference type="PROSITE" id="PS52016">
    <property type="entry name" value="TONB_DEPENDENT_REC_3"/>
    <property type="match status" value="1"/>
</dbReference>
<keyword evidence="4" id="KW-0406">Ion transport</keyword>
<dbReference type="InterPro" id="IPR000531">
    <property type="entry name" value="Beta-barrel_TonB"/>
</dbReference>